<dbReference type="Pfam" id="PF05593">
    <property type="entry name" value="RHS_repeat"/>
    <property type="match status" value="2"/>
</dbReference>
<feature type="compositionally biased region" description="Basic and acidic residues" evidence="1">
    <location>
        <begin position="1471"/>
        <end position="1481"/>
    </location>
</feature>
<dbReference type="NCBIfam" id="TIGR01643">
    <property type="entry name" value="YD_repeat_2x"/>
    <property type="match status" value="2"/>
</dbReference>
<dbReference type="Proteomes" id="UP001235712">
    <property type="component" value="Unassembled WGS sequence"/>
</dbReference>
<name>A0ABT9P8Y4_9ACTN</name>
<dbReference type="Gene3D" id="2.180.10.10">
    <property type="entry name" value="RHS repeat-associated core"/>
    <property type="match status" value="2"/>
</dbReference>
<proteinExistence type="predicted"/>
<sequence>MTWFAPGLLFRVREEIVAVSVTRSPFSRRRILVRGRRKIVALVVASVFVGSLAAQLPSSPQAAAAVEDGDVAGVKLKEVAAPNRAEYTAEERELTEADLPADPEDESGAAVVDLTTVAAARASGGSGATGNAVPAGKLPVVVSLPASSGDTAVSARVSPVRKVRVEVLSRAAAQAAGGESLVLALSRADEVGTAAEVSVGVDQAAFAGDFSVDALNRLHLVRLSDGATFAAENDARTRITSAVVPLAADGAVSRFAVEAAADGPLGDYKATSLSAASTWQVSTQTGAFAWSYPIDAPAPPAGVAPSLELSYSSGSIDGRTSANNTQGSWVGDGWDLWPGYIERSYRACADDHDEKEKKDPNNKDEKGGDLCYFNDNATMSFNGAATELVKDETTDSGAGDKDIQYRSTTDDGSRIELVKAGNGNGDVDGAYWRVTTTDGTQYYYGRDKGQGGSSADTKTGSVWSVPVYSNHPDEPGYDKDFAKSRQQRAWRWNLDYVVDPSGNTITYFYDAETGAYARENDKDKRTIYDRGGSLARVEYGSRSDAAASVHPANRILFETADRCLGTSCFNAKDQAIKKRFPDTPWDQYCAEAPCKDNFSPTFWTQKRLSGVRTQVYSGTGSTYTDVDSWALKQVYLAAGGNEGNPMWLKSITHTGEVTSAGGAKVTDPATVFNPNADVMPNRVDTPNGHSSLFRARIDTVTTETGAQLGVTYSKPECDGVVPKAWSNGKRCFPQYYGAEGEQPVIDWFNKYVVTQLDVYDNTGGFEHEMTSYDYLGAPAWAYDDSELIEPKKRTWSQFRGYERVRVIQGADTAPQSSTEYRYFRGMDGDKQPKDSERPPTGTPRSVQIEDSLGTKLDDHPAYAGMVREEIVYDGAGGPWISGTLNTPSHQGPTASSGSLKAWQTYTGTSRDRVKLSTGATRWTKTVTKVDDDNFPVEIDDQGDESTAADDQCVRTEYVRNRSDWILDKVKRTETLSVSCSVTPSRPGDVVSDSRTYYDDASTFGTAPTQGLPVRFEDLDSWSGSAPKYLTVSERKYDTLGRITSESDPLGQTTTTKYTPAVAGPVTGTEVTNALGHVSTATFDPALGLPVKTVDANKAQTLMTYDGSGRMLGVWAPGRSKTAFPNDPSVSYAYKIRKNAPSTVTTKTLTAYGDKTYRTSIELFDGLARSRQTQIETVAGGRAVTETVYDSRGLVDWVSNPYYDGDNSPPSTSLVTAEGRPEIPALTQNEYDGAGRLTASALIVNGNEKWRSTNKYEGEKTSTTPLKGGTATTVFTDAQGRTTELRQYKDPAKVGSDSASTFDKTTYGFNIKGELAKVVDPGGNTWAYRYDVRGNQIAVDDPDSGTTTSTYDDAGQLLTTKDARGKVLAYTYDKLGRQTSLRKATTDGSKLAEWQYDTVATNGIGRLAKSIRYEYDSAGTASAYTTSIGSYNVDGQALSSTLTLPSTETGLCGFRGDEQVRLYPADAVPTQRPDRQGLDSRGCRPAAGNPDEHVPRTGPPRPAQRRPEWGRFPDVRSQRRLQPVRPDLESRRGGVRQPGHRVLPLRRTDRPAEQVLRPAHRQDLRVQPDVHVHRLRQRHLDQRRARGRTAVRNPVLHLRLPSASDRSLDTDVPVVCDCPDQGRPGRARPVLALIHLRRRRQP</sequence>
<organism evidence="2 3">
    <name type="scientific">Kineosporia succinea</name>
    <dbReference type="NCBI Taxonomy" id="84632"/>
    <lineage>
        <taxon>Bacteria</taxon>
        <taxon>Bacillati</taxon>
        <taxon>Actinomycetota</taxon>
        <taxon>Actinomycetes</taxon>
        <taxon>Kineosporiales</taxon>
        <taxon>Kineosporiaceae</taxon>
        <taxon>Kineosporia</taxon>
    </lineage>
</organism>
<dbReference type="RefSeq" id="WP_307246783.1">
    <property type="nucleotide sequence ID" value="NZ_JAUSQZ010000001.1"/>
</dbReference>
<comment type="caution">
    <text evidence="2">The sequence shown here is derived from an EMBL/GenBank/DDBJ whole genome shotgun (WGS) entry which is preliminary data.</text>
</comment>
<reference evidence="2 3" key="1">
    <citation type="submission" date="2023-07" db="EMBL/GenBank/DDBJ databases">
        <title>Sequencing the genomes of 1000 actinobacteria strains.</title>
        <authorList>
            <person name="Klenk H.-P."/>
        </authorList>
    </citation>
    <scope>NUCLEOTIDE SEQUENCE [LARGE SCALE GENOMIC DNA]</scope>
    <source>
        <strain evidence="2 3">DSM 44388</strain>
    </source>
</reference>
<keyword evidence="3" id="KW-1185">Reference proteome</keyword>
<feature type="compositionally biased region" description="Basic and acidic residues" evidence="1">
    <location>
        <begin position="1504"/>
        <end position="1516"/>
    </location>
</feature>
<dbReference type="InterPro" id="IPR006530">
    <property type="entry name" value="YD"/>
</dbReference>
<evidence type="ECO:0000313" key="3">
    <source>
        <dbReference type="Proteomes" id="UP001235712"/>
    </source>
</evidence>
<feature type="region of interest" description="Disordered" evidence="1">
    <location>
        <begin position="349"/>
        <end position="368"/>
    </location>
</feature>
<dbReference type="InterPro" id="IPR031325">
    <property type="entry name" value="RHS_repeat"/>
</dbReference>
<gene>
    <name evidence="2" type="ORF">J2S57_004755</name>
</gene>
<dbReference type="EMBL" id="JAUSQZ010000001">
    <property type="protein sequence ID" value="MDP9829006.1"/>
    <property type="molecule type" value="Genomic_DNA"/>
</dbReference>
<feature type="region of interest" description="Disordered" evidence="1">
    <location>
        <begin position="823"/>
        <end position="857"/>
    </location>
</feature>
<protein>
    <submittedName>
        <fullName evidence="2">YD repeat-containing protein</fullName>
    </submittedName>
</protein>
<dbReference type="PANTHER" id="PTHR32305">
    <property type="match status" value="1"/>
</dbReference>
<dbReference type="InterPro" id="IPR050708">
    <property type="entry name" value="T6SS_VgrG/RHS"/>
</dbReference>
<dbReference type="PANTHER" id="PTHR32305:SF17">
    <property type="entry name" value="TRNA NUCLEASE WAPA"/>
    <property type="match status" value="1"/>
</dbReference>
<evidence type="ECO:0000313" key="2">
    <source>
        <dbReference type="EMBL" id="MDP9829006.1"/>
    </source>
</evidence>
<feature type="region of interest" description="Disordered" evidence="1">
    <location>
        <begin position="1464"/>
        <end position="1541"/>
    </location>
</feature>
<feature type="region of interest" description="Disordered" evidence="1">
    <location>
        <begin position="87"/>
        <end position="106"/>
    </location>
</feature>
<evidence type="ECO:0000256" key="1">
    <source>
        <dbReference type="SAM" id="MobiDB-lite"/>
    </source>
</evidence>
<accession>A0ABT9P8Y4</accession>
<feature type="compositionally biased region" description="Basic and acidic residues" evidence="1">
    <location>
        <begin position="823"/>
        <end position="837"/>
    </location>
</feature>